<keyword evidence="1" id="KW-0472">Membrane</keyword>
<proteinExistence type="predicted"/>
<dbReference type="AlphaFoldDB" id="A0A1V6LPD7"/>
<evidence type="ECO:0000256" key="1">
    <source>
        <dbReference type="SAM" id="Phobius"/>
    </source>
</evidence>
<accession>A0A1V6LPD7</accession>
<dbReference type="OrthoDB" id="1454571at2"/>
<organism evidence="2 3">
    <name type="scientific">Croceivirga radicis</name>
    <dbReference type="NCBI Taxonomy" id="1929488"/>
    <lineage>
        <taxon>Bacteria</taxon>
        <taxon>Pseudomonadati</taxon>
        <taxon>Bacteroidota</taxon>
        <taxon>Flavobacteriia</taxon>
        <taxon>Flavobacteriales</taxon>
        <taxon>Flavobacteriaceae</taxon>
        <taxon>Croceivirga</taxon>
    </lineage>
</organism>
<dbReference type="EMBL" id="MTBC01000009">
    <property type="protein sequence ID" value="OQD41998.1"/>
    <property type="molecule type" value="Genomic_DNA"/>
</dbReference>
<keyword evidence="1" id="KW-1133">Transmembrane helix</keyword>
<name>A0A1V6LPD7_9FLAO</name>
<dbReference type="Proteomes" id="UP000191680">
    <property type="component" value="Unassembled WGS sequence"/>
</dbReference>
<evidence type="ECO:0000313" key="3">
    <source>
        <dbReference type="Proteomes" id="UP000191680"/>
    </source>
</evidence>
<feature type="transmembrane region" description="Helical" evidence="1">
    <location>
        <begin position="6"/>
        <end position="27"/>
    </location>
</feature>
<protein>
    <submittedName>
        <fullName evidence="2">Uncharacterized protein</fullName>
    </submittedName>
</protein>
<gene>
    <name evidence="2" type="ORF">BUL40_12865</name>
</gene>
<keyword evidence="1" id="KW-0812">Transmembrane</keyword>
<evidence type="ECO:0000313" key="2">
    <source>
        <dbReference type="EMBL" id="OQD41998.1"/>
    </source>
</evidence>
<sequence>MVTFFSILFVLLGINAFLLLFSVNGAMENIKKPFQKIKEQTVLKLSPDDFSESKYKKAV</sequence>
<comment type="caution">
    <text evidence="2">The sequence shown here is derived from an EMBL/GenBank/DDBJ whole genome shotgun (WGS) entry which is preliminary data.</text>
</comment>
<reference evidence="2 3" key="1">
    <citation type="submission" date="2016-12" db="EMBL/GenBank/DDBJ databases">
        <authorList>
            <person name="Song W.-J."/>
            <person name="Kurnit D.M."/>
        </authorList>
    </citation>
    <scope>NUCLEOTIDE SEQUENCE [LARGE SCALE GENOMIC DNA]</scope>
    <source>
        <strain evidence="2 3">HSG9</strain>
    </source>
</reference>
<keyword evidence="3" id="KW-1185">Reference proteome</keyword>